<keyword evidence="3" id="KW-1185">Reference proteome</keyword>
<proteinExistence type="predicted"/>
<feature type="region of interest" description="Disordered" evidence="1">
    <location>
        <begin position="1"/>
        <end position="118"/>
    </location>
</feature>
<dbReference type="Proteomes" id="UP000001351">
    <property type="component" value="Chromosome"/>
</dbReference>
<name>E3FH91_STIAD</name>
<gene>
    <name evidence="2" type="ordered locus">STAUR_7552</name>
</gene>
<dbReference type="HOGENOM" id="CLU_2071714_0_0_7"/>
<evidence type="ECO:0000313" key="3">
    <source>
        <dbReference type="Proteomes" id="UP000001351"/>
    </source>
</evidence>
<dbReference type="AlphaFoldDB" id="E3FH91"/>
<organism evidence="2 3">
    <name type="scientific">Stigmatella aurantiaca (strain DW4/3-1)</name>
    <dbReference type="NCBI Taxonomy" id="378806"/>
    <lineage>
        <taxon>Bacteria</taxon>
        <taxon>Pseudomonadati</taxon>
        <taxon>Myxococcota</taxon>
        <taxon>Myxococcia</taxon>
        <taxon>Myxococcales</taxon>
        <taxon>Cystobacterineae</taxon>
        <taxon>Archangiaceae</taxon>
        <taxon>Stigmatella</taxon>
    </lineage>
</organism>
<evidence type="ECO:0000313" key="2">
    <source>
        <dbReference type="EMBL" id="ADO75307.1"/>
    </source>
</evidence>
<reference evidence="2 3" key="1">
    <citation type="journal article" date="2011" name="Mol. Biol. Evol.">
        <title>Comparative genomic analysis of fruiting body formation in Myxococcales.</title>
        <authorList>
            <person name="Huntley S."/>
            <person name="Hamann N."/>
            <person name="Wegener-Feldbrugge S."/>
            <person name="Treuner-Lange A."/>
            <person name="Kube M."/>
            <person name="Reinhardt R."/>
            <person name="Klages S."/>
            <person name="Muller R."/>
            <person name="Ronning C.M."/>
            <person name="Nierman W.C."/>
            <person name="Sogaard-Andersen L."/>
        </authorList>
    </citation>
    <scope>NUCLEOTIDE SEQUENCE [LARGE SCALE GENOMIC DNA]</scope>
    <source>
        <strain evidence="2 3">DW4/3-1</strain>
    </source>
</reference>
<accession>E3FH91</accession>
<protein>
    <submittedName>
        <fullName evidence="2">Uncharacterized protein</fullName>
    </submittedName>
</protein>
<evidence type="ECO:0000256" key="1">
    <source>
        <dbReference type="SAM" id="MobiDB-lite"/>
    </source>
</evidence>
<dbReference type="KEGG" id="sur:STAUR_7552"/>
<sequence>MKKGGSPLNSLPDRRPLCFHPARPHFAPPAPQAGDQQLMPQPDRPELRGLRTSFPRAVAPRKTDRRFTGADSRPVLLCRSTSRAQSSVRPRRPAPPSIRATWEHPSRGAWDPLKPTLE</sequence>
<dbReference type="EMBL" id="CP002271">
    <property type="protein sequence ID" value="ADO75307.1"/>
    <property type="molecule type" value="Genomic_DNA"/>
</dbReference>